<organism evidence="2 3">
    <name type="scientific">Lasius niger</name>
    <name type="common">Black garden ant</name>
    <dbReference type="NCBI Taxonomy" id="67767"/>
    <lineage>
        <taxon>Eukaryota</taxon>
        <taxon>Metazoa</taxon>
        <taxon>Ecdysozoa</taxon>
        <taxon>Arthropoda</taxon>
        <taxon>Hexapoda</taxon>
        <taxon>Insecta</taxon>
        <taxon>Pterygota</taxon>
        <taxon>Neoptera</taxon>
        <taxon>Endopterygota</taxon>
        <taxon>Hymenoptera</taxon>
        <taxon>Apocrita</taxon>
        <taxon>Aculeata</taxon>
        <taxon>Formicoidea</taxon>
        <taxon>Formicidae</taxon>
        <taxon>Formicinae</taxon>
        <taxon>Lasius</taxon>
        <taxon>Lasius</taxon>
    </lineage>
</organism>
<dbReference type="CDD" id="cd01650">
    <property type="entry name" value="RT_nLTR_like"/>
    <property type="match status" value="1"/>
</dbReference>
<accession>A0A0J7KUX6</accession>
<dbReference type="PROSITE" id="PS50878">
    <property type="entry name" value="RT_POL"/>
    <property type="match status" value="1"/>
</dbReference>
<dbReference type="SUPFAM" id="SSF56672">
    <property type="entry name" value="DNA/RNA polymerases"/>
    <property type="match status" value="1"/>
</dbReference>
<sequence>MLDRIIASRFVWHLSGAGPDLNDGQYGFQKGRSTVDAILRVRSLYGAIVDGGRVALAVSLNISNAFNTLPWDYVGRAMEYHGIPPYLRADVRNYFRDRRLSYRDQDRVSRGRMSCGVPQGSVLGPLMWNLAYDHVLRTALPPGCTVVCYADDKLVLAGGEYWGKATATANVAVACAVRSISGMDLRVAPQKTEAVFFHDGYRGDPPPGASIMVDGTRVPIGIQMKYLGLCLDGKWCFKEHFARLARRVDAVATLLFRLLPYLRNPDGRVRRLYARIVHAVTLYGAPVWAGEMMASRRIKALMHFSQKKWPSE</sequence>
<keyword evidence="2" id="KW-0695">RNA-directed DNA polymerase</keyword>
<dbReference type="OrthoDB" id="415822at2759"/>
<dbReference type="Proteomes" id="UP000036403">
    <property type="component" value="Unassembled WGS sequence"/>
</dbReference>
<protein>
    <submittedName>
        <fullName evidence="2">Reverse transcriptase</fullName>
    </submittedName>
</protein>
<comment type="caution">
    <text evidence="2">The sequence shown here is derived from an EMBL/GenBank/DDBJ whole genome shotgun (WGS) entry which is preliminary data.</text>
</comment>
<name>A0A0J7KUX6_LASNI</name>
<dbReference type="GO" id="GO:0003964">
    <property type="term" value="F:RNA-directed DNA polymerase activity"/>
    <property type="evidence" value="ECO:0007669"/>
    <property type="project" value="UniProtKB-KW"/>
</dbReference>
<gene>
    <name evidence="2" type="ORF">RF55_5778</name>
</gene>
<evidence type="ECO:0000313" key="3">
    <source>
        <dbReference type="Proteomes" id="UP000036403"/>
    </source>
</evidence>
<keyword evidence="3" id="KW-1185">Reference proteome</keyword>
<dbReference type="InterPro" id="IPR043502">
    <property type="entry name" value="DNA/RNA_pol_sf"/>
</dbReference>
<keyword evidence="2" id="KW-0808">Transferase</keyword>
<dbReference type="STRING" id="67767.A0A0J7KUX6"/>
<reference evidence="2 3" key="1">
    <citation type="submission" date="2015-04" db="EMBL/GenBank/DDBJ databases">
        <title>Lasius niger genome sequencing.</title>
        <authorList>
            <person name="Konorov E.A."/>
            <person name="Nikitin M.A."/>
            <person name="Kirill M.V."/>
            <person name="Chang P."/>
        </authorList>
    </citation>
    <scope>NUCLEOTIDE SEQUENCE [LARGE SCALE GENOMIC DNA]</scope>
    <source>
        <tissue evidence="2">Whole</tissue>
    </source>
</reference>
<evidence type="ECO:0000259" key="1">
    <source>
        <dbReference type="PROSITE" id="PS50878"/>
    </source>
</evidence>
<dbReference type="PANTHER" id="PTHR19446">
    <property type="entry name" value="REVERSE TRANSCRIPTASES"/>
    <property type="match status" value="1"/>
</dbReference>
<dbReference type="EMBL" id="LBMM01003001">
    <property type="protein sequence ID" value="KMQ94088.1"/>
    <property type="molecule type" value="Genomic_DNA"/>
</dbReference>
<dbReference type="InterPro" id="IPR000477">
    <property type="entry name" value="RT_dom"/>
</dbReference>
<dbReference type="AlphaFoldDB" id="A0A0J7KUX6"/>
<dbReference type="PaxDb" id="67767-A0A0J7KUX6"/>
<feature type="domain" description="Reverse transcriptase" evidence="1">
    <location>
        <begin position="1"/>
        <end position="231"/>
    </location>
</feature>
<dbReference type="Pfam" id="PF00078">
    <property type="entry name" value="RVT_1"/>
    <property type="match status" value="1"/>
</dbReference>
<keyword evidence="2" id="KW-0548">Nucleotidyltransferase</keyword>
<proteinExistence type="predicted"/>
<evidence type="ECO:0000313" key="2">
    <source>
        <dbReference type="EMBL" id="KMQ94088.1"/>
    </source>
</evidence>